<dbReference type="SMART" id="SM00382">
    <property type="entry name" value="AAA"/>
    <property type="match status" value="2"/>
</dbReference>
<evidence type="ECO:0000256" key="4">
    <source>
        <dbReference type="ARBA" id="ARBA00022730"/>
    </source>
</evidence>
<dbReference type="InterPro" id="IPR027417">
    <property type="entry name" value="P-loop_NTPase"/>
</dbReference>
<keyword evidence="11 12" id="KW-0648">Protein biosynthesis</keyword>
<protein>
    <recommendedName>
        <fullName evidence="12">Energy-dependent translational throttle protein EttA</fullName>
        <ecNumber evidence="12">3.6.1.-</ecNumber>
    </recommendedName>
    <alternativeName>
        <fullName evidence="12">Translational regulatory factor EttA</fullName>
    </alternativeName>
</protein>
<dbReference type="NCBIfam" id="TIGR03719">
    <property type="entry name" value="ABC_ABC_ChvD"/>
    <property type="match status" value="1"/>
</dbReference>
<dbReference type="CDD" id="cd03221">
    <property type="entry name" value="ABCF_EF-3"/>
    <property type="match status" value="2"/>
</dbReference>
<dbReference type="Pfam" id="PF12848">
    <property type="entry name" value="ABC_tran_Xtn"/>
    <property type="match status" value="1"/>
</dbReference>
<name>A0A1Z4VQH8_9GAMM</name>
<dbReference type="AlphaFoldDB" id="A0A1Z4VQH8"/>
<keyword evidence="9 12" id="KW-0810">Translation regulation</keyword>
<dbReference type="InterPro" id="IPR017871">
    <property type="entry name" value="ABC_transporter-like_CS"/>
</dbReference>
<dbReference type="EC" id="3.6.1.-" evidence="12"/>
<feature type="binding site" evidence="12">
    <location>
        <begin position="356"/>
        <end position="363"/>
    </location>
    <ligand>
        <name>ATP</name>
        <dbReference type="ChEBI" id="CHEBI:30616"/>
        <label>2</label>
    </ligand>
</feature>
<reference evidence="14 15" key="1">
    <citation type="submission" date="2017-05" db="EMBL/GenBank/DDBJ databases">
        <title>Thiocyanate degradation by Thiohalobacter thiocyanaticus FOKN1.</title>
        <authorList>
            <person name="Oshiki M."/>
            <person name="Fukushima T."/>
            <person name="Kawano S."/>
            <person name="Nakagawa J."/>
        </authorList>
    </citation>
    <scope>NUCLEOTIDE SEQUENCE [LARGE SCALE GENOMIC DNA]</scope>
    <source>
        <strain evidence="14 15">FOKN1</strain>
    </source>
</reference>
<sequence>MAQYVYTMNRVGKVVPPKRWILKDISLSFFPGAKIGVLGLNGSGKSTLLRIMAGVDTEIEGEARAQPGINIGYLPQEPQLDPAKDVRGNVEDGLGEVAEAQTKLEAVYAAYAEPDADFDALAAEQARLENILQAAGGHNLEHKLEVAAEALRLPPWEADVTRLSGGERRRVALCKLLLSNPDMLLLDEPTNHLDAESVAWLERFLAEFSGTVVAVTHDRYFLDNVAGWILELDRGHGIPFEGNYSAWLENKEKRLEQEKKEQASRQRAIKSELEWVRSNPKGRHAKSKARLQRFDELQSQEFQSRNETQEIYIPPGERLGDLVIEANGVKKSFGDRLLIDDLNFKVPPGAIVGIIGPNGAGKTTLFRMLTGAEQPDGGEIRVGDTVHLAYVDQSRDALDGNKSVWEEISDGQDIIKVGRYETPSRAYVGRFNFAGSEQQKRVGDLSGGERNRVHLAKLLKSGGNVLMLDEPTNDLDVETLRALEEALLAFPGCVLVTSHDRWFLDRIATHILAFEGDSHVEWFEGNYADYEEDRKRRLGDEADQPHRIKYKRLA</sequence>
<dbReference type="PROSITE" id="PS00211">
    <property type="entry name" value="ABC_TRANSPORTER_1"/>
    <property type="match status" value="1"/>
</dbReference>
<dbReference type="PANTHER" id="PTHR43858:SF1">
    <property type="entry name" value="ABC TRANSPORTER-RELATED PROTEIN"/>
    <property type="match status" value="1"/>
</dbReference>
<dbReference type="SUPFAM" id="SSF52540">
    <property type="entry name" value="P-loop containing nucleoside triphosphate hydrolases"/>
    <property type="match status" value="2"/>
</dbReference>
<dbReference type="GO" id="GO:0045900">
    <property type="term" value="P:negative regulation of translational elongation"/>
    <property type="evidence" value="ECO:0007669"/>
    <property type="project" value="UniProtKB-UniRule"/>
</dbReference>
<gene>
    <name evidence="12" type="primary">ettA</name>
    <name evidence="14" type="ORF">FOKN1_1179</name>
</gene>
<evidence type="ECO:0000256" key="6">
    <source>
        <dbReference type="ARBA" id="ARBA00022741"/>
    </source>
</evidence>
<feature type="domain" description="ABC transporter" evidence="13">
    <location>
        <begin position="324"/>
        <end position="550"/>
    </location>
</feature>
<keyword evidence="8 12" id="KW-0067">ATP-binding</keyword>
<dbReference type="Proteomes" id="UP000218765">
    <property type="component" value="Chromosome"/>
</dbReference>
<comment type="domain">
    <text evidence="12">The arm domain is inserted in the first ABC transporter domain. Probably contacts ribosomal protein L1.</text>
</comment>
<dbReference type="PANTHER" id="PTHR43858">
    <property type="entry name" value="ENERGY-DEPENDENT TRANSLATIONAL THROTTLE PROTEIN ETTA"/>
    <property type="match status" value="1"/>
</dbReference>
<dbReference type="OrthoDB" id="9808609at2"/>
<keyword evidence="10 12" id="KW-0694">RNA-binding</keyword>
<dbReference type="Pfam" id="PF00005">
    <property type="entry name" value="ABC_tran"/>
    <property type="match status" value="2"/>
</dbReference>
<dbReference type="FunFam" id="3.40.50.300:FF:000183">
    <property type="entry name" value="ABC transporter ATP-binding protein yjjK"/>
    <property type="match status" value="1"/>
</dbReference>
<dbReference type="HAMAP" id="MF_00847">
    <property type="entry name" value="EttA"/>
    <property type="match status" value="1"/>
</dbReference>
<dbReference type="InterPro" id="IPR003439">
    <property type="entry name" value="ABC_transporter-like_ATP-bd"/>
</dbReference>
<evidence type="ECO:0000256" key="3">
    <source>
        <dbReference type="ARBA" id="ARBA00022555"/>
    </source>
</evidence>
<feature type="domain" description="ABC transporter" evidence="13">
    <location>
        <begin position="6"/>
        <end position="260"/>
    </location>
</feature>
<dbReference type="GO" id="GO:0006412">
    <property type="term" value="P:translation"/>
    <property type="evidence" value="ECO:0007669"/>
    <property type="project" value="UniProtKB-KW"/>
</dbReference>
<dbReference type="NCBIfam" id="NF008775">
    <property type="entry name" value="PRK11819.1"/>
    <property type="match status" value="1"/>
</dbReference>
<dbReference type="KEGG" id="ttc:FOKN1_1179"/>
<accession>A0A1Z4VQH8</accession>
<dbReference type="Gene3D" id="3.40.50.300">
    <property type="entry name" value="P-loop containing nucleotide triphosphate hydrolases"/>
    <property type="match status" value="2"/>
</dbReference>
<evidence type="ECO:0000256" key="7">
    <source>
        <dbReference type="ARBA" id="ARBA00022801"/>
    </source>
</evidence>
<comment type="similarity">
    <text evidence="1 12">Belongs to the ABC transporter superfamily. ABCF family. Translational throttle EttA subfamily.</text>
</comment>
<keyword evidence="15" id="KW-1185">Reference proteome</keyword>
<keyword evidence="4 12" id="KW-0699">rRNA-binding</keyword>
<evidence type="ECO:0000313" key="15">
    <source>
        <dbReference type="Proteomes" id="UP000218765"/>
    </source>
</evidence>
<comment type="subcellular location">
    <subcellularLocation>
        <location evidence="12">Cytoplasm</location>
    </subcellularLocation>
    <text evidence="12">Associates with ribosomes and polysomes.</text>
</comment>
<comment type="caution">
    <text evidence="12">Lacks conserved residue(s) required for the propagation of feature annotation.</text>
</comment>
<evidence type="ECO:0000256" key="11">
    <source>
        <dbReference type="ARBA" id="ARBA00022917"/>
    </source>
</evidence>
<dbReference type="PROSITE" id="PS50893">
    <property type="entry name" value="ABC_TRANSPORTER_2"/>
    <property type="match status" value="2"/>
</dbReference>
<dbReference type="InterPro" id="IPR032781">
    <property type="entry name" value="ABC_tran_Xtn"/>
</dbReference>
<feature type="region of interest" description="PtIM" evidence="12">
    <location>
        <begin position="242"/>
        <end position="322"/>
    </location>
</feature>
<evidence type="ECO:0000256" key="5">
    <source>
        <dbReference type="ARBA" id="ARBA00022737"/>
    </source>
</evidence>
<evidence type="ECO:0000256" key="2">
    <source>
        <dbReference type="ARBA" id="ARBA00022490"/>
    </source>
</evidence>
<keyword evidence="3 12" id="KW-0820">tRNA-binding</keyword>
<dbReference type="GO" id="GO:0019843">
    <property type="term" value="F:rRNA binding"/>
    <property type="evidence" value="ECO:0007669"/>
    <property type="project" value="UniProtKB-UniRule"/>
</dbReference>
<dbReference type="GO" id="GO:0000049">
    <property type="term" value="F:tRNA binding"/>
    <property type="evidence" value="ECO:0007669"/>
    <property type="project" value="UniProtKB-UniRule"/>
</dbReference>
<dbReference type="InterPro" id="IPR003593">
    <property type="entry name" value="AAA+_ATPase"/>
</dbReference>
<evidence type="ECO:0000256" key="12">
    <source>
        <dbReference type="HAMAP-Rule" id="MF_00847"/>
    </source>
</evidence>
<proteinExistence type="inferred from homology"/>
<keyword evidence="5 12" id="KW-0677">Repeat</keyword>
<comment type="domain">
    <text evidence="12">The P-site tRNA interaction motif (PtIM domain) probably interacts with the P-site tRNA(fMet) as well as the 23S rRNA.</text>
</comment>
<comment type="function">
    <text evidence="12">A translation factor that gates the progression of the 70S ribosomal initiation complex (IC, containing tRNA(fMet) in the P-site) into the translation elongation cycle by using a mechanism sensitive to the ATP/ADP ratio. Binds to the 70S ribosome E-site where it modulates the state of the translating ribosome during subunit translocation. ATP hydrolysis probably frees it from the ribosome, which can enter the elongation phase.</text>
</comment>
<dbReference type="GO" id="GO:0005737">
    <property type="term" value="C:cytoplasm"/>
    <property type="evidence" value="ECO:0007669"/>
    <property type="project" value="UniProtKB-SubCell"/>
</dbReference>
<dbReference type="GO" id="GO:0043022">
    <property type="term" value="F:ribosome binding"/>
    <property type="evidence" value="ECO:0007669"/>
    <property type="project" value="UniProtKB-UniRule"/>
</dbReference>
<comment type="catalytic activity">
    <reaction evidence="12">
        <text>ATP + H2O = ADP + phosphate + H(+)</text>
        <dbReference type="Rhea" id="RHEA:13065"/>
        <dbReference type="ChEBI" id="CHEBI:15377"/>
        <dbReference type="ChEBI" id="CHEBI:15378"/>
        <dbReference type="ChEBI" id="CHEBI:30616"/>
        <dbReference type="ChEBI" id="CHEBI:43474"/>
        <dbReference type="ChEBI" id="CHEBI:456216"/>
    </reaction>
</comment>
<feature type="region of interest" description="Arm" evidence="12">
    <location>
        <begin position="95"/>
        <end position="139"/>
    </location>
</feature>
<keyword evidence="7 12" id="KW-0378">Hydrolase</keyword>
<dbReference type="RefSeq" id="WP_096365636.1">
    <property type="nucleotide sequence ID" value="NZ_AP018052.1"/>
</dbReference>
<dbReference type="FunFam" id="3.40.50.300:FF:000011">
    <property type="entry name" value="Putative ABC transporter ATP-binding component"/>
    <property type="match status" value="1"/>
</dbReference>
<dbReference type="EMBL" id="AP018052">
    <property type="protein sequence ID" value="BAZ93578.1"/>
    <property type="molecule type" value="Genomic_DNA"/>
</dbReference>
<evidence type="ECO:0000259" key="13">
    <source>
        <dbReference type="PROSITE" id="PS50893"/>
    </source>
</evidence>
<dbReference type="InterPro" id="IPR022374">
    <property type="entry name" value="EttA"/>
</dbReference>
<organism evidence="14 15">
    <name type="scientific">Thiohalobacter thiocyanaticus</name>
    <dbReference type="NCBI Taxonomy" id="585455"/>
    <lineage>
        <taxon>Bacteria</taxon>
        <taxon>Pseudomonadati</taxon>
        <taxon>Pseudomonadota</taxon>
        <taxon>Gammaproteobacteria</taxon>
        <taxon>Thiohalobacterales</taxon>
        <taxon>Thiohalobacteraceae</taxon>
        <taxon>Thiohalobacter</taxon>
    </lineage>
</organism>
<evidence type="ECO:0000256" key="8">
    <source>
        <dbReference type="ARBA" id="ARBA00022840"/>
    </source>
</evidence>
<evidence type="ECO:0000256" key="9">
    <source>
        <dbReference type="ARBA" id="ARBA00022845"/>
    </source>
</evidence>
<keyword evidence="2 12" id="KW-0963">Cytoplasm</keyword>
<evidence type="ECO:0000256" key="10">
    <source>
        <dbReference type="ARBA" id="ARBA00022884"/>
    </source>
</evidence>
<comment type="subunit">
    <text evidence="12">Monomer. Probably contacts ribosomal proteins L1, L5, L33 and S7, the 16S and 23S rRNA and the P-site containing tRNA(fMet).</text>
</comment>
<dbReference type="GO" id="GO:0005524">
    <property type="term" value="F:ATP binding"/>
    <property type="evidence" value="ECO:0007669"/>
    <property type="project" value="UniProtKB-UniRule"/>
</dbReference>
<evidence type="ECO:0000313" key="14">
    <source>
        <dbReference type="EMBL" id="BAZ93578.1"/>
    </source>
</evidence>
<dbReference type="GO" id="GO:0016887">
    <property type="term" value="F:ATP hydrolysis activity"/>
    <property type="evidence" value="ECO:0007669"/>
    <property type="project" value="UniProtKB-UniRule"/>
</dbReference>
<evidence type="ECO:0000256" key="1">
    <source>
        <dbReference type="ARBA" id="ARBA00005868"/>
    </source>
</evidence>
<keyword evidence="6 12" id="KW-0547">Nucleotide-binding</keyword>